<keyword evidence="1" id="KW-0547">Nucleotide-binding</keyword>
<dbReference type="EMBL" id="JAWDIQ010000001">
    <property type="protein sequence ID" value="MDY0408338.1"/>
    <property type="molecule type" value="Genomic_DNA"/>
</dbReference>
<keyword evidence="2 8" id="KW-0378">Hydrolase</keyword>
<organism evidence="8 9">
    <name type="scientific">Paracerasibacillus soli</name>
    <dbReference type="NCBI Taxonomy" id="480284"/>
    <lineage>
        <taxon>Bacteria</taxon>
        <taxon>Bacillati</taxon>
        <taxon>Bacillota</taxon>
        <taxon>Bacilli</taxon>
        <taxon>Bacillales</taxon>
        <taxon>Bacillaceae</taxon>
        <taxon>Paracerasibacillus</taxon>
    </lineage>
</organism>
<evidence type="ECO:0000256" key="4">
    <source>
        <dbReference type="ARBA" id="ARBA00022840"/>
    </source>
</evidence>
<evidence type="ECO:0000313" key="8">
    <source>
        <dbReference type="EMBL" id="MDY0408338.1"/>
    </source>
</evidence>
<dbReference type="CDD" id="cd17920">
    <property type="entry name" value="DEXHc_RecQ"/>
    <property type="match status" value="1"/>
</dbReference>
<evidence type="ECO:0000313" key="9">
    <source>
        <dbReference type="Proteomes" id="UP001275315"/>
    </source>
</evidence>
<feature type="domain" description="Helicase C-terminal" evidence="7">
    <location>
        <begin position="218"/>
        <end position="371"/>
    </location>
</feature>
<keyword evidence="3 8" id="KW-0347">Helicase</keyword>
<dbReference type="InterPro" id="IPR011545">
    <property type="entry name" value="DEAD/DEAH_box_helicase_dom"/>
</dbReference>
<dbReference type="Proteomes" id="UP001275315">
    <property type="component" value="Unassembled WGS sequence"/>
</dbReference>
<dbReference type="InterPro" id="IPR001650">
    <property type="entry name" value="Helicase_C-like"/>
</dbReference>
<dbReference type="Pfam" id="PF00271">
    <property type="entry name" value="Helicase_C"/>
    <property type="match status" value="1"/>
</dbReference>
<dbReference type="NCBIfam" id="TIGR00614">
    <property type="entry name" value="recQ_fam"/>
    <property type="match status" value="1"/>
</dbReference>
<dbReference type="PROSITE" id="PS00690">
    <property type="entry name" value="DEAH_ATP_HELICASE"/>
    <property type="match status" value="1"/>
</dbReference>
<evidence type="ECO:0000256" key="3">
    <source>
        <dbReference type="ARBA" id="ARBA00022806"/>
    </source>
</evidence>
<keyword evidence="5" id="KW-0238">DNA-binding</keyword>
<reference evidence="8 9" key="1">
    <citation type="submission" date="2023-10" db="EMBL/GenBank/DDBJ databases">
        <title>Virgibacillus soli CC-YMP-6 genome.</title>
        <authorList>
            <person name="Miliotis G."/>
            <person name="Sengupta P."/>
            <person name="Hameed A."/>
            <person name="Chuvochina M."/>
            <person name="Mcdonagh F."/>
            <person name="Simpson A.C."/>
            <person name="Singh N.K."/>
            <person name="Rekha P.D."/>
            <person name="Raman K."/>
            <person name="Hugenholtz P."/>
            <person name="Venkateswaran K."/>
        </authorList>
    </citation>
    <scope>NUCLEOTIDE SEQUENCE [LARGE SCALE GENOMIC DNA]</scope>
    <source>
        <strain evidence="8 9">CC-YMP-6</strain>
    </source>
</reference>
<dbReference type="PROSITE" id="PS51192">
    <property type="entry name" value="HELICASE_ATP_BIND_1"/>
    <property type="match status" value="1"/>
</dbReference>
<dbReference type="InterPro" id="IPR004589">
    <property type="entry name" value="DNA_helicase_ATP-dep_RecQ"/>
</dbReference>
<comment type="caution">
    <text evidence="8">The sequence shown here is derived from an EMBL/GenBank/DDBJ whole genome shotgun (WGS) entry which is preliminary data.</text>
</comment>
<dbReference type="RefSeq" id="WP_320379081.1">
    <property type="nucleotide sequence ID" value="NZ_JAWDIQ010000001.1"/>
</dbReference>
<evidence type="ECO:0000256" key="5">
    <source>
        <dbReference type="ARBA" id="ARBA00023125"/>
    </source>
</evidence>
<dbReference type="GO" id="GO:0016787">
    <property type="term" value="F:hydrolase activity"/>
    <property type="evidence" value="ECO:0007669"/>
    <property type="project" value="UniProtKB-KW"/>
</dbReference>
<protein>
    <submittedName>
        <fullName evidence="8">RecQ family ATP-dependent DNA helicase</fullName>
        <ecNumber evidence="8">3.6.4.12</ecNumber>
    </submittedName>
</protein>
<evidence type="ECO:0000259" key="7">
    <source>
        <dbReference type="PROSITE" id="PS51194"/>
    </source>
</evidence>
<evidence type="ECO:0000256" key="2">
    <source>
        <dbReference type="ARBA" id="ARBA00022801"/>
    </source>
</evidence>
<dbReference type="SMART" id="SM00490">
    <property type="entry name" value="HELICc"/>
    <property type="match status" value="1"/>
</dbReference>
<dbReference type="Pfam" id="PF00270">
    <property type="entry name" value="DEAD"/>
    <property type="match status" value="1"/>
</dbReference>
<evidence type="ECO:0000259" key="6">
    <source>
        <dbReference type="PROSITE" id="PS51192"/>
    </source>
</evidence>
<evidence type="ECO:0000256" key="1">
    <source>
        <dbReference type="ARBA" id="ARBA00022741"/>
    </source>
</evidence>
<sequence length="510" mass="59468">MDKLEQQLDRIFQFSSFRTGQKEIIADVLEGKDVFGILPTGSGKSICYQLPAALLPGTTIVVSPLIALMLDQVKQLKAKKFKRVIALNSFMNPVERNRVYHQLDQYKLVYVSPEILQQAEFLSCLQRTPISLFVIDEAHCISQWGHEFRPDYMKLQEVINLLGHPPVLALSATVSPTVKRDIYQSLNIHMIEHIYPIDRENIIFHFMKVDSELEKRHRVKEILSDYRGPTLIYFSSRVTAELISQTLSDELPHLRIAFYHGGMDQVDRVTIQQQFMNDQLDVICCTSAFGMGIDKRNIRLIIHYHIPGQLESFIQEAGRAGRDGLESVSLVLYMENDEVLQAHMIQSELPTEEMIRSSFQKLYELAQANESIPTDELLIQQIFQLNETQWNFLYFQLEKHQIVKNKRIYFESETWHEVLEATIHIREKRFKIKRKKLLEMKTWITEEGCLRANLYKGFQKDFTKPKKYCCSYCGFDLKRWKPPIKQKKTEEISSWQTKLAQLLLVEGGSK</sequence>
<feature type="domain" description="Helicase ATP-binding" evidence="6">
    <location>
        <begin position="25"/>
        <end position="192"/>
    </location>
</feature>
<dbReference type="PANTHER" id="PTHR13710">
    <property type="entry name" value="DNA HELICASE RECQ FAMILY MEMBER"/>
    <property type="match status" value="1"/>
</dbReference>
<dbReference type="SMART" id="SM00487">
    <property type="entry name" value="DEXDc"/>
    <property type="match status" value="1"/>
</dbReference>
<dbReference type="InterPro" id="IPR027417">
    <property type="entry name" value="P-loop_NTPase"/>
</dbReference>
<dbReference type="EC" id="3.6.4.12" evidence="8"/>
<keyword evidence="9" id="KW-1185">Reference proteome</keyword>
<gene>
    <name evidence="8" type="ORF">RWD45_06905</name>
</gene>
<accession>A0ABU5CSE6</accession>
<dbReference type="InterPro" id="IPR014001">
    <property type="entry name" value="Helicase_ATP-bd"/>
</dbReference>
<keyword evidence="4" id="KW-0067">ATP-binding</keyword>
<dbReference type="GO" id="GO:0003678">
    <property type="term" value="F:DNA helicase activity"/>
    <property type="evidence" value="ECO:0007669"/>
    <property type="project" value="UniProtKB-EC"/>
</dbReference>
<dbReference type="SUPFAM" id="SSF52540">
    <property type="entry name" value="P-loop containing nucleoside triphosphate hydrolases"/>
    <property type="match status" value="1"/>
</dbReference>
<dbReference type="InterPro" id="IPR002464">
    <property type="entry name" value="DNA/RNA_helicase_DEAH_CS"/>
</dbReference>
<name>A0ABU5CSE6_9BACI</name>
<dbReference type="Gene3D" id="3.40.50.300">
    <property type="entry name" value="P-loop containing nucleotide triphosphate hydrolases"/>
    <property type="match status" value="2"/>
</dbReference>
<dbReference type="PROSITE" id="PS51194">
    <property type="entry name" value="HELICASE_CTER"/>
    <property type="match status" value="1"/>
</dbReference>
<dbReference type="PANTHER" id="PTHR13710:SF84">
    <property type="entry name" value="ATP-DEPENDENT DNA HELICASE RECS-RELATED"/>
    <property type="match status" value="1"/>
</dbReference>
<proteinExistence type="predicted"/>